<proteinExistence type="predicted"/>
<gene>
    <name evidence="1" type="ORF">V1525DRAFT_402786</name>
</gene>
<sequence>MDFSALLAKEIAKKKQAATAIANKEDGVSAKQGGSDSPRFIRRGDLERAREQAYLAENAKREEAKRLEQEQRRQLRQEEEEERERKRREVEQKYLERKRAREEQEESEKQKKKSKSKGRGNTKSPSPDATDGTAEAEELAKLGQLNDNDIVDRLRKLGEPARYFGESDKARLRRLRRAEKRAENSDERIEELLASIDYNIVGQDIKSEQDKVYLQLEKYLRFLLKEWERVLITRDDTPDQAFQTLSQTKGYLQPLFEQLRKKNLHEQIYPSLATLMMYLQQRKYRDANDTYLKLSIGNAAWPIGVTAVGIHERSARERITGQDMDGKPGKTAVQIAHVMSDEKTRKWLTAVKRLITFAEGEWPED</sequence>
<dbReference type="EMBL" id="MU971363">
    <property type="protein sequence ID" value="KAK9237892.1"/>
    <property type="molecule type" value="Genomic_DNA"/>
</dbReference>
<evidence type="ECO:0000313" key="1">
    <source>
        <dbReference type="EMBL" id="KAK9237892.1"/>
    </source>
</evidence>
<name>A0ACC3T489_LIPKO</name>
<protein>
    <submittedName>
        <fullName evidence="1">Uncharacterized protein</fullName>
    </submittedName>
</protein>
<reference evidence="2" key="1">
    <citation type="journal article" date="2024" name="Front. Bioeng. Biotechnol.">
        <title>Genome-scale model development and genomic sequencing of the oleaginous clade Lipomyces.</title>
        <authorList>
            <person name="Czajka J.J."/>
            <person name="Han Y."/>
            <person name="Kim J."/>
            <person name="Mondo S.J."/>
            <person name="Hofstad B.A."/>
            <person name="Robles A."/>
            <person name="Haridas S."/>
            <person name="Riley R."/>
            <person name="LaButti K."/>
            <person name="Pangilinan J."/>
            <person name="Andreopoulos W."/>
            <person name="Lipzen A."/>
            <person name="Yan J."/>
            <person name="Wang M."/>
            <person name="Ng V."/>
            <person name="Grigoriev I.V."/>
            <person name="Spatafora J.W."/>
            <person name="Magnuson J.K."/>
            <person name="Baker S.E."/>
            <person name="Pomraning K.R."/>
        </authorList>
    </citation>
    <scope>NUCLEOTIDE SEQUENCE [LARGE SCALE GENOMIC DNA]</scope>
    <source>
        <strain evidence="2">CBS 7786</strain>
    </source>
</reference>
<evidence type="ECO:0000313" key="2">
    <source>
        <dbReference type="Proteomes" id="UP001433508"/>
    </source>
</evidence>
<dbReference type="Proteomes" id="UP001433508">
    <property type="component" value="Unassembled WGS sequence"/>
</dbReference>
<keyword evidence="2" id="KW-1185">Reference proteome</keyword>
<organism evidence="1 2">
    <name type="scientific">Lipomyces kononenkoae</name>
    <name type="common">Yeast</name>
    <dbReference type="NCBI Taxonomy" id="34357"/>
    <lineage>
        <taxon>Eukaryota</taxon>
        <taxon>Fungi</taxon>
        <taxon>Dikarya</taxon>
        <taxon>Ascomycota</taxon>
        <taxon>Saccharomycotina</taxon>
        <taxon>Lipomycetes</taxon>
        <taxon>Lipomycetales</taxon>
        <taxon>Lipomycetaceae</taxon>
        <taxon>Lipomyces</taxon>
    </lineage>
</organism>
<comment type="caution">
    <text evidence="1">The sequence shown here is derived from an EMBL/GenBank/DDBJ whole genome shotgun (WGS) entry which is preliminary data.</text>
</comment>
<accession>A0ACC3T489</accession>